<name>A0A1I6MGK6_9RHOB</name>
<dbReference type="CDD" id="cd07995">
    <property type="entry name" value="TPK"/>
    <property type="match status" value="1"/>
</dbReference>
<evidence type="ECO:0000256" key="1">
    <source>
        <dbReference type="ARBA" id="ARBA00022679"/>
    </source>
</evidence>
<dbReference type="RefSeq" id="WP_090206548.1">
    <property type="nucleotide sequence ID" value="NZ_FOZM01000001.1"/>
</dbReference>
<dbReference type="SUPFAM" id="SSF63862">
    <property type="entry name" value="Thiamin pyrophosphokinase, substrate-binding domain"/>
    <property type="match status" value="1"/>
</dbReference>
<dbReference type="Pfam" id="PF04263">
    <property type="entry name" value="TPK_catalytic"/>
    <property type="match status" value="1"/>
</dbReference>
<reference evidence="7 8" key="1">
    <citation type="submission" date="2016-10" db="EMBL/GenBank/DDBJ databases">
        <authorList>
            <person name="de Groot N.N."/>
        </authorList>
    </citation>
    <scope>NUCLEOTIDE SEQUENCE [LARGE SCALE GENOMIC DNA]</scope>
    <source>
        <strain evidence="7 8">DSM 29433</strain>
    </source>
</reference>
<dbReference type="Pfam" id="PF04265">
    <property type="entry name" value="TPK_B1_binding"/>
    <property type="match status" value="1"/>
</dbReference>
<keyword evidence="8" id="KW-1185">Reference proteome</keyword>
<keyword evidence="1" id="KW-0808">Transferase</keyword>
<evidence type="ECO:0000259" key="6">
    <source>
        <dbReference type="SMART" id="SM00983"/>
    </source>
</evidence>
<dbReference type="InterPro" id="IPR036759">
    <property type="entry name" value="TPK_catalytic_sf"/>
</dbReference>
<proteinExistence type="predicted"/>
<accession>A0A1I6MGK6</accession>
<dbReference type="NCBIfam" id="TIGR01378">
    <property type="entry name" value="thi_PPkinase"/>
    <property type="match status" value="1"/>
</dbReference>
<dbReference type="InterPro" id="IPR053149">
    <property type="entry name" value="TPK"/>
</dbReference>
<dbReference type="InterPro" id="IPR007371">
    <property type="entry name" value="TPK_catalytic"/>
</dbReference>
<dbReference type="InterPro" id="IPR006282">
    <property type="entry name" value="Thi_PPkinase"/>
</dbReference>
<evidence type="ECO:0000313" key="8">
    <source>
        <dbReference type="Proteomes" id="UP000198926"/>
    </source>
</evidence>
<gene>
    <name evidence="7" type="ORF">SAMN05444714_1765</name>
</gene>
<sequence length="223" mass="23417">MPFQSIVSNDRPICLVGGARISKAAFSAVSAYAKSFVAVDSGADFLLSKGILPERVIGDLDSISDEARVAFSEQIFQVAEQSSTDFEKALSRVDAPYVFALGFTGGRLDHTLAVLDVMLRLSERPVILVDQDDASFLARAGTVAIDLPQKTRISVMPVAPVDAVTLSGVQWPFESRAMAMGGFSSPSNEAVGGKVVLTSSAPVLVTLPLAQLAAAVTTVAREG</sequence>
<evidence type="ECO:0000256" key="4">
    <source>
        <dbReference type="ARBA" id="ARBA00022840"/>
    </source>
</evidence>
<organism evidence="7 8">
    <name type="scientific">Yoonia litorea</name>
    <dbReference type="NCBI Taxonomy" id="1123755"/>
    <lineage>
        <taxon>Bacteria</taxon>
        <taxon>Pseudomonadati</taxon>
        <taxon>Pseudomonadota</taxon>
        <taxon>Alphaproteobacteria</taxon>
        <taxon>Rhodobacterales</taxon>
        <taxon>Paracoccaceae</taxon>
        <taxon>Yoonia</taxon>
    </lineage>
</organism>
<keyword evidence="2" id="KW-0547">Nucleotide-binding</keyword>
<feature type="domain" description="Thiamin pyrophosphokinase thiamin-binding" evidence="6">
    <location>
        <begin position="141"/>
        <end position="203"/>
    </location>
</feature>
<dbReference type="GO" id="GO:0016301">
    <property type="term" value="F:kinase activity"/>
    <property type="evidence" value="ECO:0007669"/>
    <property type="project" value="UniProtKB-KW"/>
</dbReference>
<dbReference type="AlphaFoldDB" id="A0A1I6MGK6"/>
<evidence type="ECO:0000256" key="5">
    <source>
        <dbReference type="NCBIfam" id="TIGR01378"/>
    </source>
</evidence>
<dbReference type="InterPro" id="IPR036371">
    <property type="entry name" value="TPK_B1-bd_sf"/>
</dbReference>
<dbReference type="InterPro" id="IPR007373">
    <property type="entry name" value="Thiamin_PyroPKinase_B1-bd"/>
</dbReference>
<evidence type="ECO:0000256" key="2">
    <source>
        <dbReference type="ARBA" id="ARBA00022741"/>
    </source>
</evidence>
<dbReference type="Proteomes" id="UP000198926">
    <property type="component" value="Unassembled WGS sequence"/>
</dbReference>
<dbReference type="EC" id="2.7.6.2" evidence="5"/>
<dbReference type="PANTHER" id="PTHR41299:SF1">
    <property type="entry name" value="THIAMINE PYROPHOSPHOKINASE"/>
    <property type="match status" value="1"/>
</dbReference>
<dbReference type="EMBL" id="FOZM01000001">
    <property type="protein sequence ID" value="SFS14855.1"/>
    <property type="molecule type" value="Genomic_DNA"/>
</dbReference>
<dbReference type="SMART" id="SM00983">
    <property type="entry name" value="TPK_B1_binding"/>
    <property type="match status" value="1"/>
</dbReference>
<protein>
    <recommendedName>
        <fullName evidence="5">Thiamine diphosphokinase</fullName>
        <ecNumber evidence="5">2.7.6.2</ecNumber>
    </recommendedName>
</protein>
<evidence type="ECO:0000256" key="3">
    <source>
        <dbReference type="ARBA" id="ARBA00022777"/>
    </source>
</evidence>
<dbReference type="PANTHER" id="PTHR41299">
    <property type="entry name" value="THIAMINE PYROPHOSPHOKINASE"/>
    <property type="match status" value="1"/>
</dbReference>
<keyword evidence="4" id="KW-0067">ATP-binding</keyword>
<dbReference type="GO" id="GO:0006772">
    <property type="term" value="P:thiamine metabolic process"/>
    <property type="evidence" value="ECO:0007669"/>
    <property type="project" value="UniProtKB-UniRule"/>
</dbReference>
<dbReference type="GO" id="GO:0009229">
    <property type="term" value="P:thiamine diphosphate biosynthetic process"/>
    <property type="evidence" value="ECO:0007669"/>
    <property type="project" value="InterPro"/>
</dbReference>
<dbReference type="GO" id="GO:0004788">
    <property type="term" value="F:thiamine diphosphokinase activity"/>
    <property type="evidence" value="ECO:0007669"/>
    <property type="project" value="UniProtKB-UniRule"/>
</dbReference>
<dbReference type="GO" id="GO:0030975">
    <property type="term" value="F:thiamine binding"/>
    <property type="evidence" value="ECO:0007669"/>
    <property type="project" value="InterPro"/>
</dbReference>
<dbReference type="STRING" id="1123755.SAMN05444714_1765"/>
<evidence type="ECO:0000313" key="7">
    <source>
        <dbReference type="EMBL" id="SFS14855.1"/>
    </source>
</evidence>
<keyword evidence="3 7" id="KW-0418">Kinase</keyword>
<dbReference type="SUPFAM" id="SSF63999">
    <property type="entry name" value="Thiamin pyrophosphokinase, catalytic domain"/>
    <property type="match status" value="1"/>
</dbReference>
<dbReference type="GO" id="GO:0005524">
    <property type="term" value="F:ATP binding"/>
    <property type="evidence" value="ECO:0007669"/>
    <property type="project" value="UniProtKB-KW"/>
</dbReference>
<dbReference type="OrthoDB" id="7057856at2"/>
<dbReference type="Gene3D" id="3.40.50.10240">
    <property type="entry name" value="Thiamin pyrophosphokinase, catalytic domain"/>
    <property type="match status" value="1"/>
</dbReference>